<dbReference type="VEuPathDB" id="MicrosporidiaDB:NCER_100547"/>
<dbReference type="OMA" id="KIMTQHY"/>
<organism evidence="9">
    <name type="scientific">Vairimorpha ceranae (strain BRL01)</name>
    <name type="common">Microsporidian parasite</name>
    <name type="synonym">Nosema ceranae</name>
    <dbReference type="NCBI Taxonomy" id="578460"/>
    <lineage>
        <taxon>Eukaryota</taxon>
        <taxon>Fungi</taxon>
        <taxon>Fungi incertae sedis</taxon>
        <taxon>Microsporidia</taxon>
        <taxon>Nosematidae</taxon>
        <taxon>Vairimorpha</taxon>
    </lineage>
</organism>
<keyword evidence="6 7" id="KW-0472">Membrane</keyword>
<feature type="transmembrane region" description="Helical" evidence="7">
    <location>
        <begin position="31"/>
        <end position="48"/>
    </location>
</feature>
<evidence type="ECO:0000256" key="7">
    <source>
        <dbReference type="SAM" id="Phobius"/>
    </source>
</evidence>
<keyword evidence="5 7" id="KW-1133">Transmembrane helix</keyword>
<dbReference type="AlphaFoldDB" id="C4V7V5"/>
<keyword evidence="3" id="KW-0762">Sugar transport</keyword>
<evidence type="ECO:0000256" key="3">
    <source>
        <dbReference type="ARBA" id="ARBA00022597"/>
    </source>
</evidence>
<evidence type="ECO:0000256" key="1">
    <source>
        <dbReference type="ARBA" id="ARBA00004141"/>
    </source>
</evidence>
<accession>C4V7V5</accession>
<comment type="subcellular location">
    <subcellularLocation>
        <location evidence="1">Membrane</location>
        <topology evidence="1">Multi-pass membrane protein</topology>
    </subcellularLocation>
</comment>
<feature type="transmembrane region" description="Helical" evidence="7">
    <location>
        <begin position="6"/>
        <end position="24"/>
    </location>
</feature>
<feature type="transmembrane region" description="Helical" evidence="7">
    <location>
        <begin position="252"/>
        <end position="274"/>
    </location>
</feature>
<evidence type="ECO:0000313" key="8">
    <source>
        <dbReference type="EMBL" id="EEQ82707.1"/>
    </source>
</evidence>
<dbReference type="GO" id="GO:0000139">
    <property type="term" value="C:Golgi membrane"/>
    <property type="evidence" value="ECO:0007669"/>
    <property type="project" value="TreeGrafter"/>
</dbReference>
<feature type="transmembrane region" description="Helical" evidence="7">
    <location>
        <begin position="294"/>
        <end position="322"/>
    </location>
</feature>
<dbReference type="KEGG" id="nce:NCER_100547"/>
<dbReference type="OrthoDB" id="1601at2759"/>
<dbReference type="InParanoid" id="C4V7V5"/>
<dbReference type="PANTHER" id="PTHR10778">
    <property type="entry name" value="SOLUTE CARRIER FAMILY 35 MEMBER B"/>
    <property type="match status" value="1"/>
</dbReference>
<dbReference type="GO" id="GO:0005789">
    <property type="term" value="C:endoplasmic reticulum membrane"/>
    <property type="evidence" value="ECO:0007669"/>
    <property type="project" value="TreeGrafter"/>
</dbReference>
<dbReference type="InterPro" id="IPR013657">
    <property type="entry name" value="SCL35B1-4/HUT1"/>
</dbReference>
<dbReference type="EMBL" id="ACOL01000030">
    <property type="protein sequence ID" value="EEQ82707.1"/>
    <property type="molecule type" value="Genomic_DNA"/>
</dbReference>
<feature type="transmembrane region" description="Helical" evidence="7">
    <location>
        <begin position="183"/>
        <end position="202"/>
    </location>
</feature>
<keyword evidence="2" id="KW-0813">Transport</keyword>
<reference evidence="9" key="1">
    <citation type="journal article" date="2009" name="PLoS Pathog.">
        <title>Genomic analyses of the microsporidian Nosema ceranae, an emergent pathogen of honey bees.</title>
        <authorList>
            <person name="Cornman R.S."/>
            <person name="Chen Y.P."/>
            <person name="Schatz M.C."/>
            <person name="Street C."/>
            <person name="Zhao Y."/>
            <person name="Desany B."/>
            <person name="Egholm M."/>
            <person name="Hutchison S."/>
            <person name="Pettis J.S."/>
            <person name="Lipkin W.I."/>
            <person name="Evans J.D."/>
        </authorList>
    </citation>
    <scope>NUCLEOTIDE SEQUENCE [LARGE SCALE GENOMIC DNA]</scope>
    <source>
        <strain evidence="9">BRL01</strain>
    </source>
</reference>
<evidence type="ECO:0000256" key="4">
    <source>
        <dbReference type="ARBA" id="ARBA00022692"/>
    </source>
</evidence>
<dbReference type="GO" id="GO:0022857">
    <property type="term" value="F:transmembrane transporter activity"/>
    <property type="evidence" value="ECO:0007669"/>
    <property type="project" value="TreeGrafter"/>
</dbReference>
<feature type="transmembrane region" description="Helical" evidence="7">
    <location>
        <begin position="155"/>
        <end position="171"/>
    </location>
</feature>
<protein>
    <submittedName>
        <fullName evidence="8">Uncharacterized protein</fullName>
    </submittedName>
</protein>
<name>C4V7V5_VAIC1</name>
<feature type="transmembrane region" description="Helical" evidence="7">
    <location>
        <begin position="97"/>
        <end position="115"/>
    </location>
</feature>
<evidence type="ECO:0000256" key="5">
    <source>
        <dbReference type="ARBA" id="ARBA00022989"/>
    </source>
</evidence>
<feature type="transmembrane region" description="Helical" evidence="7">
    <location>
        <begin position="68"/>
        <end position="85"/>
    </location>
</feature>
<feature type="transmembrane region" description="Helical" evidence="7">
    <location>
        <begin position="121"/>
        <end position="143"/>
    </location>
</feature>
<gene>
    <name evidence="8" type="ORF">NCER_100547</name>
</gene>
<evidence type="ECO:0000256" key="2">
    <source>
        <dbReference type="ARBA" id="ARBA00022448"/>
    </source>
</evidence>
<feature type="transmembrane region" description="Helical" evidence="7">
    <location>
        <begin position="223"/>
        <end position="240"/>
    </location>
</feature>
<dbReference type="STRING" id="578460.C4V7V5"/>
<proteinExistence type="predicted"/>
<dbReference type="Proteomes" id="UP000009082">
    <property type="component" value="Unassembled WGS sequence"/>
</dbReference>
<sequence>MKLFHNFLVIFILLLYSSHFVSPMSQQSQSLLLHAAAIYALFTVYGIYQEKISHEYKNIKYSSSLLPMFLHSLGGILASKYSLSYNNQKKSNYNSKLIIKYIILSILTILSSQFWSLSLNYLSYPTLVVSKSCKLLSIALMNFIIYRNKLTKQKYFNLLLTTISVLLFAISDTKKSNFSSNSYKRVILLFFNLALEGFISVLQDRIFKEYRISSLDMMYSFNLVRFILSVILLIFTRSLVSSLKCIFTNVHFFLDLLVSTATNVLGQVFVYSMIEKFGTLTLNTVNVTRKMTSIIISVLLFGHSLSFIQGISIIGVLLSIFLEFNNKREKIKKI</sequence>
<dbReference type="FunCoup" id="C4V7V5">
    <property type="interactions" value="120"/>
</dbReference>
<dbReference type="Pfam" id="PF08449">
    <property type="entry name" value="UAA"/>
    <property type="match status" value="1"/>
</dbReference>
<keyword evidence="4 7" id="KW-0812">Transmembrane</keyword>
<dbReference type="HOGENOM" id="CLU_036019_0_0_1"/>
<evidence type="ECO:0000256" key="6">
    <source>
        <dbReference type="ARBA" id="ARBA00023136"/>
    </source>
</evidence>
<evidence type="ECO:0000313" key="9">
    <source>
        <dbReference type="Proteomes" id="UP000009082"/>
    </source>
</evidence>